<dbReference type="Gene3D" id="3.20.20.210">
    <property type="match status" value="1"/>
</dbReference>
<dbReference type="PANTHER" id="PTHR47099:SF1">
    <property type="entry name" value="METHYLCOBAMIDE:COM METHYLTRANSFERASE MTBA"/>
    <property type="match status" value="1"/>
</dbReference>
<proteinExistence type="predicted"/>
<dbReference type="Proteomes" id="UP001165427">
    <property type="component" value="Unassembled WGS sequence"/>
</dbReference>
<evidence type="ECO:0000259" key="1">
    <source>
        <dbReference type="Pfam" id="PF01208"/>
    </source>
</evidence>
<dbReference type="AlphaFoldDB" id="A0AA41UJK2"/>
<reference evidence="2" key="1">
    <citation type="submission" date="2022-04" db="EMBL/GenBank/DDBJ databases">
        <title>Desulfatitalea alkaliphila sp. nov., a novel anaerobic sulfate-reducing bacterium isolated from terrestrial mud volcano, Taman Peninsula, Russia.</title>
        <authorList>
            <person name="Khomyakova M.A."/>
            <person name="Merkel A.Y."/>
            <person name="Slobodkin A.I."/>
        </authorList>
    </citation>
    <scope>NUCLEOTIDE SEQUENCE</scope>
    <source>
        <strain evidence="2">M08but</strain>
    </source>
</reference>
<dbReference type="SUPFAM" id="SSF51726">
    <property type="entry name" value="UROD/MetE-like"/>
    <property type="match status" value="1"/>
</dbReference>
<evidence type="ECO:0000313" key="2">
    <source>
        <dbReference type="EMBL" id="MCJ8502020.1"/>
    </source>
</evidence>
<organism evidence="2 3">
    <name type="scientific">Desulfatitalea alkaliphila</name>
    <dbReference type="NCBI Taxonomy" id="2929485"/>
    <lineage>
        <taxon>Bacteria</taxon>
        <taxon>Pseudomonadati</taxon>
        <taxon>Thermodesulfobacteriota</taxon>
        <taxon>Desulfobacteria</taxon>
        <taxon>Desulfobacterales</taxon>
        <taxon>Desulfosarcinaceae</taxon>
        <taxon>Desulfatitalea</taxon>
    </lineage>
</organism>
<dbReference type="PANTHER" id="PTHR47099">
    <property type="entry name" value="METHYLCOBAMIDE:COM METHYLTRANSFERASE MTBA"/>
    <property type="match status" value="1"/>
</dbReference>
<accession>A0AA41UJK2</accession>
<gene>
    <name evidence="2" type="ORF">MRX98_15660</name>
</gene>
<keyword evidence="3" id="KW-1185">Reference proteome</keyword>
<dbReference type="Pfam" id="PF01208">
    <property type="entry name" value="URO-D"/>
    <property type="match status" value="1"/>
</dbReference>
<dbReference type="InterPro" id="IPR052024">
    <property type="entry name" value="Methanogen_methyltrans"/>
</dbReference>
<dbReference type="InterPro" id="IPR000257">
    <property type="entry name" value="Uroporphyrinogen_deCOase"/>
</dbReference>
<feature type="domain" description="Uroporphyrinogen decarboxylase (URO-D)" evidence="1">
    <location>
        <begin position="57"/>
        <end position="331"/>
    </location>
</feature>
<evidence type="ECO:0000313" key="3">
    <source>
        <dbReference type="Proteomes" id="UP001165427"/>
    </source>
</evidence>
<protein>
    <submittedName>
        <fullName evidence="2">Uroporphyrinogen decarboxylase family protein</fullName>
    </submittedName>
</protein>
<dbReference type="InterPro" id="IPR038071">
    <property type="entry name" value="UROD/MetE-like_sf"/>
</dbReference>
<comment type="caution">
    <text evidence="2">The sequence shown here is derived from an EMBL/GenBank/DDBJ whole genome shotgun (WGS) entry which is preliminary data.</text>
</comment>
<dbReference type="GO" id="GO:0006779">
    <property type="term" value="P:porphyrin-containing compound biosynthetic process"/>
    <property type="evidence" value="ECO:0007669"/>
    <property type="project" value="InterPro"/>
</dbReference>
<dbReference type="RefSeq" id="WP_246911747.1">
    <property type="nucleotide sequence ID" value="NZ_JALJRB010000020.1"/>
</dbReference>
<name>A0AA41UJK2_9BACT</name>
<sequence>MNNAFIELLEKFRSGKRSVFSLGSFLPIKILWQRGWCFNHILQGDAPMALAALTKLELGFESTVLPFDLNVEAEALGAAVRYHDEQDGIPVYPTIAHKLGGDADAIVLPKDIGSAGRIPLIASAISQTKAMAEGRGAVGAFVVGPFTLAGQIMDMDKLLVMTMKQPEAVCAILAKLSQTIIAVRDAYVRAGAQFIVVQEGGVAAISPRLFSRLVVPFIEDILFDKPVPHILFLAGNADRYIGQMPQCRADGLGVDQSCDLDKVLGMAPRNLPLAAVIGNSTMLAQASPDEVGATVRFFLDKGLSMVLPPADIYPPAKIENIIAFVEAARSYPEPPIA</sequence>
<dbReference type="EMBL" id="JALJRB010000020">
    <property type="protein sequence ID" value="MCJ8502020.1"/>
    <property type="molecule type" value="Genomic_DNA"/>
</dbReference>
<dbReference type="GO" id="GO:0004853">
    <property type="term" value="F:uroporphyrinogen decarboxylase activity"/>
    <property type="evidence" value="ECO:0007669"/>
    <property type="project" value="InterPro"/>
</dbReference>